<sequence>MTPLRAKETVAFYVFALEEPMMYCVTAFDQDDLKDKQHQIAKIKLVYEKASRVLIWLGHVDRAESAAELIRDICDHIPTSITISGEEKSISRFKCDRTQEAMRFYFSNGLQRGTTGHGESHNEPFDPDRQKVSAFLNLLQQEWFTRVWCFQEAVASTNALVLTDTVEVPWVDVGFAGMYMELYGISLFSFEEARDGHRGLRNTKMVWFYWYNHVDGKQWKLLELLLTTDAFTSTYPEDKVFALCGGSSTRYLQKYTFWGGWGQLVIYEMEFNYSSGITESGKDLARNLY</sequence>
<evidence type="ECO:0000259" key="1">
    <source>
        <dbReference type="Pfam" id="PF06985"/>
    </source>
</evidence>
<keyword evidence="3" id="KW-1185">Reference proteome</keyword>
<reference evidence="2 3" key="1">
    <citation type="submission" date="2014-04" db="EMBL/GenBank/DDBJ databases">
        <authorList>
            <consortium name="DOE Joint Genome Institute"/>
            <person name="Kuo A."/>
            <person name="Martino E."/>
            <person name="Perotto S."/>
            <person name="Kohler A."/>
            <person name="Nagy L.G."/>
            <person name="Floudas D."/>
            <person name="Copeland A."/>
            <person name="Barry K.W."/>
            <person name="Cichocki N."/>
            <person name="Veneault-Fourrey C."/>
            <person name="LaButti K."/>
            <person name="Lindquist E.A."/>
            <person name="Lipzen A."/>
            <person name="Lundell T."/>
            <person name="Morin E."/>
            <person name="Murat C."/>
            <person name="Sun H."/>
            <person name="Tunlid A."/>
            <person name="Henrissat B."/>
            <person name="Grigoriev I.V."/>
            <person name="Hibbett D.S."/>
            <person name="Martin F."/>
            <person name="Nordberg H.P."/>
            <person name="Cantor M.N."/>
            <person name="Hua S.X."/>
        </authorList>
    </citation>
    <scope>NUCLEOTIDE SEQUENCE [LARGE SCALE GENOMIC DNA]</scope>
    <source>
        <strain evidence="2 3">Zn</strain>
    </source>
</reference>
<dbReference type="InterPro" id="IPR010730">
    <property type="entry name" value="HET"/>
</dbReference>
<dbReference type="EMBL" id="KN832873">
    <property type="protein sequence ID" value="KIN03468.1"/>
    <property type="molecule type" value="Genomic_DNA"/>
</dbReference>
<dbReference type="InterPro" id="IPR052895">
    <property type="entry name" value="HetReg/Transcr_Mod"/>
</dbReference>
<protein>
    <recommendedName>
        <fullName evidence="1">Heterokaryon incompatibility domain-containing protein</fullName>
    </recommendedName>
</protein>
<dbReference type="PANTHER" id="PTHR24148:SF64">
    <property type="entry name" value="HETEROKARYON INCOMPATIBILITY DOMAIN-CONTAINING PROTEIN"/>
    <property type="match status" value="1"/>
</dbReference>
<dbReference type="HOGENOM" id="CLU_963451_0_0_1"/>
<dbReference type="PANTHER" id="PTHR24148">
    <property type="entry name" value="ANKYRIN REPEAT DOMAIN-CONTAINING PROTEIN 39 HOMOLOG-RELATED"/>
    <property type="match status" value="1"/>
</dbReference>
<dbReference type="Pfam" id="PF06985">
    <property type="entry name" value="HET"/>
    <property type="match status" value="1"/>
</dbReference>
<name>A0A0C3DN57_OIDMZ</name>
<evidence type="ECO:0000313" key="2">
    <source>
        <dbReference type="EMBL" id="KIN03468.1"/>
    </source>
</evidence>
<proteinExistence type="predicted"/>
<feature type="domain" description="Heterokaryon incompatibility" evidence="1">
    <location>
        <begin position="29"/>
        <end position="152"/>
    </location>
</feature>
<gene>
    <name evidence="2" type="ORF">OIDMADRAFT_26161</name>
</gene>
<dbReference type="Proteomes" id="UP000054321">
    <property type="component" value="Unassembled WGS sequence"/>
</dbReference>
<dbReference type="InParanoid" id="A0A0C3DN57"/>
<accession>A0A0C3DN57</accession>
<organism evidence="2 3">
    <name type="scientific">Oidiodendron maius (strain Zn)</name>
    <dbReference type="NCBI Taxonomy" id="913774"/>
    <lineage>
        <taxon>Eukaryota</taxon>
        <taxon>Fungi</taxon>
        <taxon>Dikarya</taxon>
        <taxon>Ascomycota</taxon>
        <taxon>Pezizomycotina</taxon>
        <taxon>Leotiomycetes</taxon>
        <taxon>Leotiomycetes incertae sedis</taxon>
        <taxon>Myxotrichaceae</taxon>
        <taxon>Oidiodendron</taxon>
    </lineage>
</organism>
<evidence type="ECO:0000313" key="3">
    <source>
        <dbReference type="Proteomes" id="UP000054321"/>
    </source>
</evidence>
<dbReference type="AlphaFoldDB" id="A0A0C3DN57"/>
<reference evidence="3" key="2">
    <citation type="submission" date="2015-01" db="EMBL/GenBank/DDBJ databases">
        <title>Evolutionary Origins and Diversification of the Mycorrhizal Mutualists.</title>
        <authorList>
            <consortium name="DOE Joint Genome Institute"/>
            <consortium name="Mycorrhizal Genomics Consortium"/>
            <person name="Kohler A."/>
            <person name="Kuo A."/>
            <person name="Nagy L.G."/>
            <person name="Floudas D."/>
            <person name="Copeland A."/>
            <person name="Barry K.W."/>
            <person name="Cichocki N."/>
            <person name="Veneault-Fourrey C."/>
            <person name="LaButti K."/>
            <person name="Lindquist E.A."/>
            <person name="Lipzen A."/>
            <person name="Lundell T."/>
            <person name="Morin E."/>
            <person name="Murat C."/>
            <person name="Riley R."/>
            <person name="Ohm R."/>
            <person name="Sun H."/>
            <person name="Tunlid A."/>
            <person name="Henrissat B."/>
            <person name="Grigoriev I.V."/>
            <person name="Hibbett D.S."/>
            <person name="Martin F."/>
        </authorList>
    </citation>
    <scope>NUCLEOTIDE SEQUENCE [LARGE SCALE GENOMIC DNA]</scope>
    <source>
        <strain evidence="3">Zn</strain>
    </source>
</reference>